<comment type="subcellular location">
    <subcellularLocation>
        <location evidence="1">Membrane</location>
        <topology evidence="1">Single-pass type II membrane protein</topology>
    </subcellularLocation>
</comment>
<dbReference type="SUPFAM" id="SSF53448">
    <property type="entry name" value="Nucleotide-diphospho-sugar transferases"/>
    <property type="match status" value="1"/>
</dbReference>
<evidence type="ECO:0000256" key="9">
    <source>
        <dbReference type="ARBA" id="ARBA00023180"/>
    </source>
</evidence>
<dbReference type="GO" id="GO:0005794">
    <property type="term" value="C:Golgi apparatus"/>
    <property type="evidence" value="ECO:0007669"/>
    <property type="project" value="TreeGrafter"/>
</dbReference>
<dbReference type="GO" id="GO:0006493">
    <property type="term" value="P:protein O-linked glycosylation"/>
    <property type="evidence" value="ECO:0007669"/>
    <property type="project" value="TreeGrafter"/>
</dbReference>
<dbReference type="AlphaFoldDB" id="A0A1X2GV84"/>
<dbReference type="GO" id="GO:0016020">
    <property type="term" value="C:membrane"/>
    <property type="evidence" value="ECO:0007669"/>
    <property type="project" value="UniProtKB-SubCell"/>
</dbReference>
<sequence length="408" mass="47870">MGGEVDLRRTTHQLRMLKGLHKYFDQRGINNISRVPEKDLPAWHFFHQLQTTHLSWIQPRFKDIFDLQRETMSEDIGFVMCVGNRKFVHAVHAMLGLRRIHNNYLPIEVYYRDDLDLDTRYQKYIVKNIPNVRMRRLDEIFDDTVLRLQGWDMKPFAMLASRFKEVMLLDSDAMFFYDPLLLFDEPGYKATGTMYYYDRSLERIPPVGGRAWVESFLPSYSTWLPQSRWWKGTSHFELHSPVVLLDKQKTFWGLIGACKLMDRWERDTSTFVHSHGDKESFWLGFEMTLTPYVFNSALPMTIGGFIPDVYDGTKVCGTVALPDYTGRPFWWNGGVYHNTYSDQRVLLFDYYAIGDKHISGKECIEEVDAIFDLEAEAKEAGQAYLKINSELKIELELLQMGAYDVDQF</sequence>
<dbReference type="InterPro" id="IPR029044">
    <property type="entry name" value="Nucleotide-diphossugar_trans"/>
</dbReference>
<evidence type="ECO:0000256" key="5">
    <source>
        <dbReference type="ARBA" id="ARBA00022692"/>
    </source>
</evidence>
<keyword evidence="7" id="KW-1133">Transmembrane helix</keyword>
<evidence type="ECO:0000256" key="7">
    <source>
        <dbReference type="ARBA" id="ARBA00022989"/>
    </source>
</evidence>
<evidence type="ECO:0000313" key="11">
    <source>
        <dbReference type="Proteomes" id="UP000242146"/>
    </source>
</evidence>
<evidence type="ECO:0000256" key="3">
    <source>
        <dbReference type="ARBA" id="ARBA00022676"/>
    </source>
</evidence>
<keyword evidence="3" id="KW-0328">Glycosyltransferase</keyword>
<comment type="caution">
    <text evidence="10">The sequence shown here is derived from an EMBL/GenBank/DDBJ whole genome shotgun (WGS) entry which is preliminary data.</text>
</comment>
<keyword evidence="5" id="KW-0812">Transmembrane</keyword>
<comment type="similarity">
    <text evidence="2">Belongs to the MNN1/MNT family.</text>
</comment>
<keyword evidence="6" id="KW-0735">Signal-anchor</keyword>
<dbReference type="STRING" id="101127.A0A1X2GV84"/>
<evidence type="ECO:0000256" key="2">
    <source>
        <dbReference type="ARBA" id="ARBA00009105"/>
    </source>
</evidence>
<name>A0A1X2GV84_9FUNG</name>
<evidence type="ECO:0000256" key="1">
    <source>
        <dbReference type="ARBA" id="ARBA00004606"/>
    </source>
</evidence>
<dbReference type="GO" id="GO:0000033">
    <property type="term" value="F:alpha-1,3-mannosyltransferase activity"/>
    <property type="evidence" value="ECO:0007669"/>
    <property type="project" value="TreeGrafter"/>
</dbReference>
<dbReference type="Proteomes" id="UP000242146">
    <property type="component" value="Unassembled WGS sequence"/>
</dbReference>
<evidence type="ECO:0000256" key="6">
    <source>
        <dbReference type="ARBA" id="ARBA00022968"/>
    </source>
</evidence>
<evidence type="ECO:0000256" key="8">
    <source>
        <dbReference type="ARBA" id="ARBA00023136"/>
    </source>
</evidence>
<dbReference type="Pfam" id="PF11051">
    <property type="entry name" value="Mannosyl_trans3"/>
    <property type="match status" value="2"/>
</dbReference>
<keyword evidence="4" id="KW-0808">Transferase</keyword>
<evidence type="ECO:0000313" key="10">
    <source>
        <dbReference type="EMBL" id="ORX61950.1"/>
    </source>
</evidence>
<dbReference type="PANTHER" id="PTHR31392">
    <property type="entry name" value="ALPHA-1,3-MANNOSYLTRANSFERASE MNN1-RELATED"/>
    <property type="match status" value="1"/>
</dbReference>
<dbReference type="InterPro" id="IPR022751">
    <property type="entry name" value="Alpha_mannosyltransferase"/>
</dbReference>
<accession>A0A1X2GV84</accession>
<keyword evidence="11" id="KW-1185">Reference proteome</keyword>
<reference evidence="10 11" key="1">
    <citation type="submission" date="2016-07" db="EMBL/GenBank/DDBJ databases">
        <title>Pervasive Adenine N6-methylation of Active Genes in Fungi.</title>
        <authorList>
            <consortium name="DOE Joint Genome Institute"/>
            <person name="Mondo S.J."/>
            <person name="Dannebaum R.O."/>
            <person name="Kuo R.C."/>
            <person name="Labutti K."/>
            <person name="Haridas S."/>
            <person name="Kuo A."/>
            <person name="Salamov A."/>
            <person name="Ahrendt S.R."/>
            <person name="Lipzen A."/>
            <person name="Sullivan W."/>
            <person name="Andreopoulos W.B."/>
            <person name="Clum A."/>
            <person name="Lindquist E."/>
            <person name="Daum C."/>
            <person name="Ramamoorthy G.K."/>
            <person name="Gryganskyi A."/>
            <person name="Culley D."/>
            <person name="Magnuson J.K."/>
            <person name="James T.Y."/>
            <person name="O'Malley M.A."/>
            <person name="Stajich J.E."/>
            <person name="Spatafora J.W."/>
            <person name="Visel A."/>
            <person name="Grigoriev I.V."/>
        </authorList>
    </citation>
    <scope>NUCLEOTIDE SEQUENCE [LARGE SCALE GENOMIC DNA]</scope>
    <source>
        <strain evidence="10 11">NRRL 3301</strain>
    </source>
</reference>
<evidence type="ECO:0008006" key="12">
    <source>
        <dbReference type="Google" id="ProtNLM"/>
    </source>
</evidence>
<dbReference type="OrthoDB" id="430354at2759"/>
<organism evidence="10 11">
    <name type="scientific">Hesseltinella vesiculosa</name>
    <dbReference type="NCBI Taxonomy" id="101127"/>
    <lineage>
        <taxon>Eukaryota</taxon>
        <taxon>Fungi</taxon>
        <taxon>Fungi incertae sedis</taxon>
        <taxon>Mucoromycota</taxon>
        <taxon>Mucoromycotina</taxon>
        <taxon>Mucoromycetes</taxon>
        <taxon>Mucorales</taxon>
        <taxon>Cunninghamellaceae</taxon>
        <taxon>Hesseltinella</taxon>
    </lineage>
</organism>
<keyword evidence="8" id="KW-0472">Membrane</keyword>
<dbReference type="EMBL" id="MCGT01000002">
    <property type="protein sequence ID" value="ORX61950.1"/>
    <property type="molecule type" value="Genomic_DNA"/>
</dbReference>
<evidence type="ECO:0000256" key="4">
    <source>
        <dbReference type="ARBA" id="ARBA00022679"/>
    </source>
</evidence>
<protein>
    <recommendedName>
        <fullName evidence="12">Nucleotide-diphospho-sugar transferase</fullName>
    </recommendedName>
</protein>
<dbReference type="PANTHER" id="PTHR31392:SF1">
    <property type="entry name" value="ALPHA-1,3-MANNOSYLTRANSFERASE MNN1-RELATED"/>
    <property type="match status" value="1"/>
</dbReference>
<gene>
    <name evidence="10" type="ORF">DM01DRAFT_1315240</name>
</gene>
<proteinExistence type="inferred from homology"/>
<keyword evidence="9" id="KW-0325">Glycoprotein</keyword>